<dbReference type="Proteomes" id="UP000325577">
    <property type="component" value="Linkage Group LG7"/>
</dbReference>
<proteinExistence type="inferred from homology"/>
<dbReference type="SUPFAM" id="SSF50386">
    <property type="entry name" value="STI-like"/>
    <property type="match status" value="1"/>
</dbReference>
<dbReference type="InterPro" id="IPR011065">
    <property type="entry name" value="Kunitz_inhibitor_STI-like_sf"/>
</dbReference>
<evidence type="ECO:0000259" key="2">
    <source>
        <dbReference type="Pfam" id="PF24626"/>
    </source>
</evidence>
<comment type="similarity">
    <text evidence="1">Belongs to the protease inhibitor I3 (leguminous Kunitz-type inhibitor) family.</text>
</comment>
<name>A0A5J4ZGS2_9ASTE</name>
<evidence type="ECO:0000256" key="1">
    <source>
        <dbReference type="ARBA" id="ARBA00005440"/>
    </source>
</evidence>
<dbReference type="InterPro" id="IPR002160">
    <property type="entry name" value="Prot_inh_Kunz-lg"/>
</dbReference>
<organism evidence="3 4">
    <name type="scientific">Nyssa sinensis</name>
    <dbReference type="NCBI Taxonomy" id="561372"/>
    <lineage>
        <taxon>Eukaryota</taxon>
        <taxon>Viridiplantae</taxon>
        <taxon>Streptophyta</taxon>
        <taxon>Embryophyta</taxon>
        <taxon>Tracheophyta</taxon>
        <taxon>Spermatophyta</taxon>
        <taxon>Magnoliopsida</taxon>
        <taxon>eudicotyledons</taxon>
        <taxon>Gunneridae</taxon>
        <taxon>Pentapetalae</taxon>
        <taxon>asterids</taxon>
        <taxon>Cornales</taxon>
        <taxon>Nyssaceae</taxon>
        <taxon>Nyssa</taxon>
    </lineage>
</organism>
<accession>A0A5J4ZGS2</accession>
<dbReference type="OrthoDB" id="1935586at2759"/>
<sequence>MDMGQCSRSKRSIEHGEILESVKGLIDEYDDVCLHKLAAELPPLWDVQHQIDLAYVPNLKRVNDKVEDLISQIQEIHKSTKRNLVEPTAKYKSDADKKCHRVKFDVGDFVWAILVKDHFSMGEYNKLATRKIALLEVPEKINPNAYRLKLPTDDTLNPVLDIHGNELQAGEGYYALPAIGALGWGGGLTSFRPLYVVQTPFEADNARPLVFRPILHKEDIIRVSTPLNIEFLNTSAFCCQSTVWTVESSFITTNGERGCRIPNFQIHKSKETLTVATYKFVYCGATMPCQDIGRSCVNGVRALTLGVEPYEMAFVKAEGSQSENITNAGLVF</sequence>
<gene>
    <name evidence="3" type="ORF">F0562_015201</name>
</gene>
<keyword evidence="4" id="KW-1185">Reference proteome</keyword>
<dbReference type="CDD" id="cd00178">
    <property type="entry name" value="beta-trefoil_STI"/>
    <property type="match status" value="1"/>
</dbReference>
<reference evidence="3 4" key="1">
    <citation type="submission" date="2019-09" db="EMBL/GenBank/DDBJ databases">
        <title>A chromosome-level genome assembly of the Chinese tupelo Nyssa sinensis.</title>
        <authorList>
            <person name="Yang X."/>
            <person name="Kang M."/>
            <person name="Yang Y."/>
            <person name="Xiong H."/>
            <person name="Wang M."/>
            <person name="Zhang Z."/>
            <person name="Wang Z."/>
            <person name="Wu H."/>
            <person name="Ma T."/>
            <person name="Liu J."/>
            <person name="Xi Z."/>
        </authorList>
    </citation>
    <scope>NUCLEOTIDE SEQUENCE [LARGE SCALE GENOMIC DNA]</scope>
    <source>
        <strain evidence="3">J267</strain>
        <tissue evidence="3">Leaf</tissue>
    </source>
</reference>
<feature type="domain" description="Tf2-1-like SH3-like" evidence="2">
    <location>
        <begin position="107"/>
        <end position="153"/>
    </location>
</feature>
<dbReference type="PANTHER" id="PTHR33107">
    <property type="entry name" value="KUNITZ TRYPSIN INHIBITOR 2"/>
    <property type="match status" value="1"/>
</dbReference>
<dbReference type="InterPro" id="IPR056368">
    <property type="entry name" value="KTI1"/>
</dbReference>
<dbReference type="SMART" id="SM00452">
    <property type="entry name" value="STI"/>
    <property type="match status" value="1"/>
</dbReference>
<dbReference type="GO" id="GO:0004866">
    <property type="term" value="F:endopeptidase inhibitor activity"/>
    <property type="evidence" value="ECO:0007669"/>
    <property type="project" value="InterPro"/>
</dbReference>
<evidence type="ECO:0000313" key="4">
    <source>
        <dbReference type="Proteomes" id="UP000325577"/>
    </source>
</evidence>
<dbReference type="EMBL" id="CM018050">
    <property type="protein sequence ID" value="KAA8517740.1"/>
    <property type="molecule type" value="Genomic_DNA"/>
</dbReference>
<evidence type="ECO:0000313" key="3">
    <source>
        <dbReference type="EMBL" id="KAA8517740.1"/>
    </source>
</evidence>
<dbReference type="PANTHER" id="PTHR33107:SF5">
    <property type="entry name" value="KUNITZ TRYPSIN INHIBITOR 5"/>
    <property type="match status" value="1"/>
</dbReference>
<dbReference type="AlphaFoldDB" id="A0A5J4ZGS2"/>
<protein>
    <recommendedName>
        <fullName evidence="2">Tf2-1-like SH3-like domain-containing protein</fullName>
    </recommendedName>
</protein>
<dbReference type="Gene3D" id="2.80.10.50">
    <property type="match status" value="1"/>
</dbReference>
<dbReference type="Pfam" id="PF00197">
    <property type="entry name" value="Kunitz_legume"/>
    <property type="match status" value="1"/>
</dbReference>
<dbReference type="InterPro" id="IPR056924">
    <property type="entry name" value="SH3_Tf2-1"/>
</dbReference>
<dbReference type="Pfam" id="PF24626">
    <property type="entry name" value="SH3_Tf2-1"/>
    <property type="match status" value="1"/>
</dbReference>